<accession>A0A426ZB49</accession>
<dbReference type="Proteomes" id="UP000287651">
    <property type="component" value="Unassembled WGS sequence"/>
</dbReference>
<feature type="non-terminal residue" evidence="1">
    <location>
        <position position="1"/>
    </location>
</feature>
<dbReference type="InterPro" id="IPR032675">
    <property type="entry name" value="LRR_dom_sf"/>
</dbReference>
<evidence type="ECO:0000313" key="2">
    <source>
        <dbReference type="Proteomes" id="UP000287651"/>
    </source>
</evidence>
<evidence type="ECO:0000313" key="1">
    <source>
        <dbReference type="EMBL" id="RRT61179.1"/>
    </source>
</evidence>
<gene>
    <name evidence="1" type="ORF">B296_00044432</name>
</gene>
<organism evidence="1 2">
    <name type="scientific">Ensete ventricosum</name>
    <name type="common">Abyssinian banana</name>
    <name type="synonym">Musa ensete</name>
    <dbReference type="NCBI Taxonomy" id="4639"/>
    <lineage>
        <taxon>Eukaryota</taxon>
        <taxon>Viridiplantae</taxon>
        <taxon>Streptophyta</taxon>
        <taxon>Embryophyta</taxon>
        <taxon>Tracheophyta</taxon>
        <taxon>Spermatophyta</taxon>
        <taxon>Magnoliopsida</taxon>
        <taxon>Liliopsida</taxon>
        <taxon>Zingiberales</taxon>
        <taxon>Musaceae</taxon>
        <taxon>Ensete</taxon>
    </lineage>
</organism>
<dbReference type="Gene3D" id="3.80.10.10">
    <property type="entry name" value="Ribonuclease Inhibitor"/>
    <property type="match status" value="1"/>
</dbReference>
<comment type="caution">
    <text evidence="1">The sequence shown here is derived from an EMBL/GenBank/DDBJ whole genome shotgun (WGS) entry which is preliminary data.</text>
</comment>
<dbReference type="SUPFAM" id="SSF52058">
    <property type="entry name" value="L domain-like"/>
    <property type="match status" value="1"/>
</dbReference>
<dbReference type="AlphaFoldDB" id="A0A426ZB49"/>
<sequence>YIDSSGLSGPLPSGLTNMMSLKTLGVHMSFLYCRSAFDNDFTGNLPESIGQLTSLTDL</sequence>
<dbReference type="EMBL" id="AMZH03007500">
    <property type="protein sequence ID" value="RRT61179.1"/>
    <property type="molecule type" value="Genomic_DNA"/>
</dbReference>
<protein>
    <recommendedName>
        <fullName evidence="3">Leucine-rich repeat-containing N-terminal plant-type domain-containing protein</fullName>
    </recommendedName>
</protein>
<evidence type="ECO:0008006" key="3">
    <source>
        <dbReference type="Google" id="ProtNLM"/>
    </source>
</evidence>
<reference evidence="1 2" key="1">
    <citation type="journal article" date="2014" name="Agronomy (Basel)">
        <title>A Draft Genome Sequence for Ensete ventricosum, the Drought-Tolerant Tree Against Hunger.</title>
        <authorList>
            <person name="Harrison J."/>
            <person name="Moore K.A."/>
            <person name="Paszkiewicz K."/>
            <person name="Jones T."/>
            <person name="Grant M."/>
            <person name="Ambacheew D."/>
            <person name="Muzemil S."/>
            <person name="Studholme D.J."/>
        </authorList>
    </citation>
    <scope>NUCLEOTIDE SEQUENCE [LARGE SCALE GENOMIC DNA]</scope>
</reference>
<name>A0A426ZB49_ENSVE</name>
<proteinExistence type="predicted"/>